<dbReference type="Pfam" id="PF01636">
    <property type="entry name" value="APH"/>
    <property type="match status" value="1"/>
</dbReference>
<gene>
    <name evidence="3" type="ORF">K4G66_01755</name>
</gene>
<evidence type="ECO:0000256" key="1">
    <source>
        <dbReference type="ARBA" id="ARBA00038240"/>
    </source>
</evidence>
<evidence type="ECO:0000313" key="3">
    <source>
        <dbReference type="EMBL" id="WKN37433.1"/>
    </source>
</evidence>
<reference evidence="3" key="1">
    <citation type="journal article" date="2023" name="Comput. Struct. Biotechnol. J.">
        <title>Discovery of a novel marine Bacteroidetes with a rich repertoire of carbohydrate-active enzymes.</title>
        <authorList>
            <person name="Chen B."/>
            <person name="Liu G."/>
            <person name="Chen Q."/>
            <person name="Wang H."/>
            <person name="Liu L."/>
            <person name="Tang K."/>
        </authorList>
    </citation>
    <scope>NUCLEOTIDE SEQUENCE</scope>
    <source>
        <strain evidence="3">TK19036</strain>
    </source>
</reference>
<protein>
    <submittedName>
        <fullName evidence="3">Phosphotransferase</fullName>
    </submittedName>
</protein>
<dbReference type="PANTHER" id="PTHR21064">
    <property type="entry name" value="AMINOGLYCOSIDE PHOSPHOTRANSFERASE DOMAIN-CONTAINING PROTEIN-RELATED"/>
    <property type="match status" value="1"/>
</dbReference>
<dbReference type="GO" id="GO:0004413">
    <property type="term" value="F:homoserine kinase activity"/>
    <property type="evidence" value="ECO:0007669"/>
    <property type="project" value="TreeGrafter"/>
</dbReference>
<sequence>MSTFPVLDSILSPQPIAQFIRDKYNLSASTHARVLRTGINHSYFISDQGKKYVFRVYSYQWRTETEILEEITFLNLLAENHISVSYPMPDISGTFIQTIEAPEGLRYAALFSYAEGDKIRNLTDAHCYSIGSLISQIHKLSANRAVNRITYDAHTLTRLPYQYAKEHFDEALPEMKYIKLAGDYAASVLDQLTPEQLRYGTVHLDIWYDNMNIAPDGKITLFDFDFCGNGWLLLDVAYTITQLFHTEPDKEKFKAKQESFFSGYEAVTPMDSAEKQLLPVAGLAIWIFYLGVQSQRFNNWSNIFLTKNYLKHYTGLLKSWLAYHEIIIDEL</sequence>
<dbReference type="Gene3D" id="3.30.200.20">
    <property type="entry name" value="Phosphorylase Kinase, domain 1"/>
    <property type="match status" value="1"/>
</dbReference>
<dbReference type="InterPro" id="IPR011009">
    <property type="entry name" value="Kinase-like_dom_sf"/>
</dbReference>
<comment type="similarity">
    <text evidence="1">Belongs to the pseudomonas-type ThrB family.</text>
</comment>
<evidence type="ECO:0000259" key="2">
    <source>
        <dbReference type="Pfam" id="PF01636"/>
    </source>
</evidence>
<dbReference type="InterPro" id="IPR002575">
    <property type="entry name" value="Aminoglycoside_PTrfase"/>
</dbReference>
<feature type="domain" description="Aminoglycoside phosphotransferase" evidence="2">
    <location>
        <begin position="39"/>
        <end position="259"/>
    </location>
</feature>
<dbReference type="EMBL" id="CP120682">
    <property type="protein sequence ID" value="WKN37433.1"/>
    <property type="molecule type" value="Genomic_DNA"/>
</dbReference>
<organism evidence="3">
    <name type="scientific">Roseihalotalea indica</name>
    <dbReference type="NCBI Taxonomy" id="2867963"/>
    <lineage>
        <taxon>Bacteria</taxon>
        <taxon>Pseudomonadati</taxon>
        <taxon>Bacteroidota</taxon>
        <taxon>Cytophagia</taxon>
        <taxon>Cytophagales</taxon>
        <taxon>Catalimonadaceae</taxon>
        <taxon>Roseihalotalea</taxon>
    </lineage>
</organism>
<dbReference type="InterPro" id="IPR050249">
    <property type="entry name" value="Pseudomonas-type_ThrB"/>
</dbReference>
<dbReference type="GO" id="GO:0009088">
    <property type="term" value="P:threonine biosynthetic process"/>
    <property type="evidence" value="ECO:0007669"/>
    <property type="project" value="TreeGrafter"/>
</dbReference>
<dbReference type="AlphaFoldDB" id="A0AA49JE14"/>
<name>A0AA49JE14_9BACT</name>
<reference evidence="3" key="2">
    <citation type="journal article" date="2024" name="Antonie Van Leeuwenhoek">
        <title>Roseihalotalea indica gen. nov., sp. nov., a halophilic Bacteroidetes from mesopelagic Southwest Indian Ocean with higher carbohydrate metabolic potential.</title>
        <authorList>
            <person name="Chen B."/>
            <person name="Zhang M."/>
            <person name="Lin D."/>
            <person name="Ye J."/>
            <person name="Tang K."/>
        </authorList>
    </citation>
    <scope>NUCLEOTIDE SEQUENCE</scope>
    <source>
        <strain evidence="3">TK19036</strain>
    </source>
</reference>
<proteinExistence type="inferred from homology"/>
<accession>A0AA49JE14</accession>
<dbReference type="SUPFAM" id="SSF56112">
    <property type="entry name" value="Protein kinase-like (PK-like)"/>
    <property type="match status" value="1"/>
</dbReference>
<dbReference type="PANTHER" id="PTHR21064:SF6">
    <property type="entry name" value="AMINOGLYCOSIDE PHOSPHOTRANSFERASE DOMAIN-CONTAINING PROTEIN"/>
    <property type="match status" value="1"/>
</dbReference>
<dbReference type="Gene3D" id="3.90.1200.10">
    <property type="match status" value="1"/>
</dbReference>